<name>A0AAV3IEW9_HELPX</name>
<sequence>MAWAVIASCFKPPTHIMFKPIAHQLPPFFRDKFRVKTPLTLFYFLNTLVFPAF</sequence>
<protein>
    <submittedName>
        <fullName evidence="1">Uncharacterized protein</fullName>
    </submittedName>
</protein>
<comment type="caution">
    <text evidence="1">The sequence shown here is derived from an EMBL/GenBank/DDBJ whole genome shotgun (WGS) entry which is preliminary data.</text>
</comment>
<proteinExistence type="predicted"/>
<dbReference type="EMBL" id="APDF01000034">
    <property type="protein sequence ID" value="EMG95608.1"/>
    <property type="molecule type" value="Genomic_DNA"/>
</dbReference>
<accession>A0AAV3IEW9</accession>
<dbReference type="Proteomes" id="UP000012012">
    <property type="component" value="Unassembled WGS sequence"/>
</dbReference>
<organism evidence="1 2">
    <name type="scientific">Helicobacter pylori GAM120Ai</name>
    <dbReference type="NCBI Taxonomy" id="1159029"/>
    <lineage>
        <taxon>Bacteria</taxon>
        <taxon>Pseudomonadati</taxon>
        <taxon>Campylobacterota</taxon>
        <taxon>Epsilonproteobacteria</taxon>
        <taxon>Campylobacterales</taxon>
        <taxon>Helicobacteraceae</taxon>
        <taxon>Helicobacter</taxon>
    </lineage>
</organism>
<dbReference type="AlphaFoldDB" id="A0AAV3IEW9"/>
<evidence type="ECO:0000313" key="1">
    <source>
        <dbReference type="EMBL" id="EMG95608.1"/>
    </source>
</evidence>
<reference evidence="1 2" key="1">
    <citation type="submission" date="2012-11" db="EMBL/GenBank/DDBJ databases">
        <authorList>
            <person name="Weinstock G."/>
            <person name="Sodergren E."/>
            <person name="Lobos E.A."/>
            <person name="Fulton L."/>
            <person name="Fulton R."/>
            <person name="Courtney L."/>
            <person name="Fronick C."/>
            <person name="O'Laughlin M."/>
            <person name="Godfrey J."/>
            <person name="Wilson R.M."/>
            <person name="Miner T."/>
            <person name="Farmer C."/>
            <person name="Delehaunty K."/>
            <person name="Cordes M."/>
            <person name="Minx P."/>
            <person name="Tomlinson C."/>
            <person name="Chen J."/>
            <person name="Wollam A."/>
            <person name="Pepin K.H."/>
            <person name="Bhonagiri V."/>
            <person name="Zhang X."/>
            <person name="Suruliraj S."/>
            <person name="Antonio M."/>
            <person name="Secka O."/>
            <person name="Thomas J."/>
            <person name="Warren W."/>
            <person name="Mitreva M."/>
            <person name="Mardis E.R."/>
            <person name="Wilson R.K."/>
        </authorList>
    </citation>
    <scope>NUCLEOTIDE SEQUENCE [LARGE SCALE GENOMIC DNA]</scope>
    <source>
        <strain evidence="1 2">GAM120Ai</strain>
    </source>
</reference>
<evidence type="ECO:0000313" key="2">
    <source>
        <dbReference type="Proteomes" id="UP000012012"/>
    </source>
</evidence>
<gene>
    <name evidence="1" type="ORF">HMPREF1401_00888</name>
</gene>